<feature type="transmembrane region" description="Helical" evidence="9">
    <location>
        <begin position="87"/>
        <end position="106"/>
    </location>
</feature>
<feature type="chain" id="PRO_5020835967" description="NADH-ubiquinone oxidoreductase chain 3" evidence="10">
    <location>
        <begin position="23"/>
        <end position="116"/>
    </location>
</feature>
<sequence length="116" mass="13296">MITSQIMVLTLMGLSMILITTALSISKKNNQDLEKNSQFECGFNPLTHTQVSFSLQFFIITIIFLIFDVEIALLLPSLLSISETPSLLWIMLMTLFIIILTLGTMYEWKDNMLSWK</sequence>
<name>A0A4P8DN95_9CRUS</name>
<keyword evidence="5 9" id="KW-0812">Transmembrane</keyword>
<accession>A0A4P8DN95</accession>
<keyword evidence="9" id="KW-0520">NAD</keyword>
<keyword evidence="9" id="KW-0679">Respiratory chain</keyword>
<keyword evidence="6 9" id="KW-1133">Transmembrane helix</keyword>
<keyword evidence="9" id="KW-0830">Ubiquinone</keyword>
<gene>
    <name evidence="11" type="primary">nad3</name>
</gene>
<proteinExistence type="inferred from homology"/>
<evidence type="ECO:0000256" key="5">
    <source>
        <dbReference type="ARBA" id="ARBA00022692"/>
    </source>
</evidence>
<protein>
    <recommendedName>
        <fullName evidence="3 9">NADH-ubiquinone oxidoreductase chain 3</fullName>
        <ecNumber evidence="9">7.1.1.2</ecNumber>
    </recommendedName>
</protein>
<comment type="subcellular location">
    <subcellularLocation>
        <location evidence="1">Membrane</location>
    </subcellularLocation>
    <subcellularLocation>
        <location evidence="9">Mitochondrion membrane</location>
        <topology evidence="9">Multi-pass membrane protein</topology>
    </subcellularLocation>
</comment>
<dbReference type="GO" id="GO:0030964">
    <property type="term" value="C:NADH dehydrogenase complex"/>
    <property type="evidence" value="ECO:0007669"/>
    <property type="project" value="TreeGrafter"/>
</dbReference>
<evidence type="ECO:0000313" key="11">
    <source>
        <dbReference type="EMBL" id="QCL17189.1"/>
    </source>
</evidence>
<dbReference type="Gene3D" id="1.20.58.1610">
    <property type="entry name" value="NADH:ubiquinone/plastoquinone oxidoreductase, chain 3"/>
    <property type="match status" value="1"/>
</dbReference>
<comment type="similarity">
    <text evidence="2 9">Belongs to the complex I subunit 3 family.</text>
</comment>
<evidence type="ECO:0000256" key="2">
    <source>
        <dbReference type="ARBA" id="ARBA00008472"/>
    </source>
</evidence>
<keyword evidence="9 11" id="KW-0496">Mitochondrion</keyword>
<dbReference type="PANTHER" id="PTHR11058">
    <property type="entry name" value="NADH-UBIQUINONE OXIDOREDUCTASE CHAIN 3"/>
    <property type="match status" value="1"/>
</dbReference>
<dbReference type="GO" id="GO:0031966">
    <property type="term" value="C:mitochondrial membrane"/>
    <property type="evidence" value="ECO:0007669"/>
    <property type="project" value="UniProtKB-SubCell"/>
</dbReference>
<reference evidence="11" key="1">
    <citation type="submission" date="2019-04" db="EMBL/GenBank/DDBJ databases">
        <title>The complete mitogenome of Asotana magnifica.</title>
        <authorList>
            <person name="Zou H."/>
            <person name="Jakovlic I."/>
            <person name="Zhang D."/>
            <person name="Hua C.-J."/>
        </authorList>
    </citation>
    <scope>NUCLEOTIDE SEQUENCE</scope>
</reference>
<feature type="signal peptide" evidence="10">
    <location>
        <begin position="1"/>
        <end position="22"/>
    </location>
</feature>
<geneLocation type="mitochondrion" evidence="11"/>
<evidence type="ECO:0000256" key="6">
    <source>
        <dbReference type="ARBA" id="ARBA00022989"/>
    </source>
</evidence>
<keyword evidence="10" id="KW-0732">Signal</keyword>
<keyword evidence="7 9" id="KW-0472">Membrane</keyword>
<dbReference type="Pfam" id="PF00507">
    <property type="entry name" value="Oxidored_q4"/>
    <property type="match status" value="1"/>
</dbReference>
<dbReference type="PANTHER" id="PTHR11058:SF9">
    <property type="entry name" value="NADH-UBIQUINONE OXIDOREDUCTASE CHAIN 3"/>
    <property type="match status" value="1"/>
</dbReference>
<evidence type="ECO:0000256" key="7">
    <source>
        <dbReference type="ARBA" id="ARBA00023136"/>
    </source>
</evidence>
<comment type="catalytic activity">
    <reaction evidence="8 9">
        <text>a ubiquinone + NADH + 5 H(+)(in) = a ubiquinol + NAD(+) + 4 H(+)(out)</text>
        <dbReference type="Rhea" id="RHEA:29091"/>
        <dbReference type="Rhea" id="RHEA-COMP:9565"/>
        <dbReference type="Rhea" id="RHEA-COMP:9566"/>
        <dbReference type="ChEBI" id="CHEBI:15378"/>
        <dbReference type="ChEBI" id="CHEBI:16389"/>
        <dbReference type="ChEBI" id="CHEBI:17976"/>
        <dbReference type="ChEBI" id="CHEBI:57540"/>
        <dbReference type="ChEBI" id="CHEBI:57945"/>
        <dbReference type="EC" id="7.1.1.2"/>
    </reaction>
</comment>
<dbReference type="GO" id="GO:0008137">
    <property type="term" value="F:NADH dehydrogenase (ubiquinone) activity"/>
    <property type="evidence" value="ECO:0007669"/>
    <property type="project" value="UniProtKB-UniRule"/>
</dbReference>
<keyword evidence="4 9" id="KW-0813">Transport</keyword>
<evidence type="ECO:0000256" key="9">
    <source>
        <dbReference type="RuleBase" id="RU003640"/>
    </source>
</evidence>
<evidence type="ECO:0000256" key="1">
    <source>
        <dbReference type="ARBA" id="ARBA00004370"/>
    </source>
</evidence>
<organism evidence="11">
    <name type="scientific">Asotana magnifica</name>
    <dbReference type="NCBI Taxonomy" id="2528170"/>
    <lineage>
        <taxon>Eukaryota</taxon>
        <taxon>Metazoa</taxon>
        <taxon>Ecdysozoa</taxon>
        <taxon>Arthropoda</taxon>
        <taxon>Crustacea</taxon>
        <taxon>Multicrustacea</taxon>
        <taxon>Malacostraca</taxon>
        <taxon>Eumalacostraca</taxon>
        <taxon>Peracarida</taxon>
        <taxon>Isopoda</taxon>
        <taxon>Cymothoidae</taxon>
        <taxon>Asotana</taxon>
    </lineage>
</organism>
<evidence type="ECO:0000256" key="10">
    <source>
        <dbReference type="SAM" id="SignalP"/>
    </source>
</evidence>
<dbReference type="InterPro" id="IPR000440">
    <property type="entry name" value="NADH_UbQ/plastoQ_OxRdtase_su3"/>
</dbReference>
<dbReference type="EMBL" id="MK790137">
    <property type="protein sequence ID" value="QCL17189.1"/>
    <property type="molecule type" value="Genomic_DNA"/>
</dbReference>
<feature type="transmembrane region" description="Helical" evidence="9">
    <location>
        <begin position="53"/>
        <end position="75"/>
    </location>
</feature>
<dbReference type="EC" id="7.1.1.2" evidence="9"/>
<dbReference type="AlphaFoldDB" id="A0A4P8DN95"/>
<evidence type="ECO:0000256" key="3">
    <source>
        <dbReference type="ARBA" id="ARBA00021007"/>
    </source>
</evidence>
<keyword evidence="9" id="KW-1278">Translocase</keyword>
<evidence type="ECO:0000256" key="4">
    <source>
        <dbReference type="ARBA" id="ARBA00022448"/>
    </source>
</evidence>
<comment type="function">
    <text evidence="9">Core subunit of the mitochondrial membrane respiratory chain NADH dehydrogenase (Complex I) which catalyzes electron transfer from NADH through the respiratory chain, using ubiquinone as an electron acceptor. Essential for the catalytic activity of complex I.</text>
</comment>
<evidence type="ECO:0000256" key="8">
    <source>
        <dbReference type="ARBA" id="ARBA00049551"/>
    </source>
</evidence>
<keyword evidence="9" id="KW-0249">Electron transport</keyword>
<dbReference type="InterPro" id="IPR038430">
    <property type="entry name" value="NDAH_ubi_oxred_su3_sf"/>
</dbReference>